<feature type="region of interest" description="Disordered" evidence="1">
    <location>
        <begin position="202"/>
        <end position="230"/>
    </location>
</feature>
<proteinExistence type="predicted"/>
<accession>S3D1I2</accession>
<evidence type="ECO:0000313" key="3">
    <source>
        <dbReference type="EMBL" id="EPE31685.1"/>
    </source>
</evidence>
<dbReference type="EMBL" id="KE145361">
    <property type="protein sequence ID" value="EPE31685.1"/>
    <property type="molecule type" value="Genomic_DNA"/>
</dbReference>
<feature type="compositionally biased region" description="Polar residues" evidence="1">
    <location>
        <begin position="408"/>
        <end position="417"/>
    </location>
</feature>
<feature type="domain" description="DUF6590" evidence="2">
    <location>
        <begin position="242"/>
        <end position="402"/>
    </location>
</feature>
<organism evidence="3 4">
    <name type="scientific">Glarea lozoyensis (strain ATCC 20868 / MF5171)</name>
    <dbReference type="NCBI Taxonomy" id="1116229"/>
    <lineage>
        <taxon>Eukaryota</taxon>
        <taxon>Fungi</taxon>
        <taxon>Dikarya</taxon>
        <taxon>Ascomycota</taxon>
        <taxon>Pezizomycotina</taxon>
        <taxon>Leotiomycetes</taxon>
        <taxon>Helotiales</taxon>
        <taxon>Helotiaceae</taxon>
        <taxon>Glarea</taxon>
    </lineage>
</organism>
<evidence type="ECO:0000313" key="4">
    <source>
        <dbReference type="Proteomes" id="UP000016922"/>
    </source>
</evidence>
<name>S3D1I2_GLAL2</name>
<dbReference type="OMA" id="NDHGHCT"/>
<evidence type="ECO:0000256" key="1">
    <source>
        <dbReference type="SAM" id="MobiDB-lite"/>
    </source>
</evidence>
<dbReference type="OrthoDB" id="3559580at2759"/>
<dbReference type="AlphaFoldDB" id="S3D1I2"/>
<protein>
    <recommendedName>
        <fullName evidence="2">DUF6590 domain-containing protein</fullName>
    </recommendedName>
</protein>
<feature type="region of interest" description="Disordered" evidence="1">
    <location>
        <begin position="1"/>
        <end position="131"/>
    </location>
</feature>
<feature type="region of interest" description="Disordered" evidence="1">
    <location>
        <begin position="408"/>
        <end position="445"/>
    </location>
</feature>
<dbReference type="InterPro" id="IPR046497">
    <property type="entry name" value="DUF6590"/>
</dbReference>
<feature type="compositionally biased region" description="Polar residues" evidence="1">
    <location>
        <begin position="211"/>
        <end position="223"/>
    </location>
</feature>
<dbReference type="Pfam" id="PF20233">
    <property type="entry name" value="DUF6590"/>
    <property type="match status" value="1"/>
</dbReference>
<feature type="region of interest" description="Disordered" evidence="1">
    <location>
        <begin position="143"/>
        <end position="170"/>
    </location>
</feature>
<dbReference type="KEGG" id="glz:GLAREA_12441"/>
<dbReference type="HOGENOM" id="CLU_615469_0_0_1"/>
<evidence type="ECO:0000259" key="2">
    <source>
        <dbReference type="Pfam" id="PF20233"/>
    </source>
</evidence>
<gene>
    <name evidence="3" type="ORF">GLAREA_12441</name>
</gene>
<feature type="compositionally biased region" description="Polar residues" evidence="1">
    <location>
        <begin position="99"/>
        <end position="129"/>
    </location>
</feature>
<dbReference type="RefSeq" id="XP_008081414.1">
    <property type="nucleotide sequence ID" value="XM_008083223.1"/>
</dbReference>
<dbReference type="GeneID" id="19471482"/>
<feature type="compositionally biased region" description="Low complexity" evidence="1">
    <location>
        <begin position="61"/>
        <end position="78"/>
    </location>
</feature>
<dbReference type="Proteomes" id="UP000016922">
    <property type="component" value="Unassembled WGS sequence"/>
</dbReference>
<feature type="compositionally biased region" description="Basic residues" evidence="1">
    <location>
        <begin position="433"/>
        <end position="445"/>
    </location>
</feature>
<keyword evidence="4" id="KW-1185">Reference proteome</keyword>
<feature type="compositionally biased region" description="Polar residues" evidence="1">
    <location>
        <begin position="1"/>
        <end position="11"/>
    </location>
</feature>
<sequence>MGPSRTTSSKGKNVEKSRGSSEWSWHERGGYYSRTNAAGQIERSYPQSSSQQEETPRSSRDNVSLNDTSNSSTSLSSVAPHIEDNYYSTTRQSRDDYPSNANARDYQTSSSNSDNYTVASPTGQATSSGGAMVTFSPQLTSSLSKASTSSSYNAYGSSSGSSQYQYASQSNNYGNRSYESGYYNQGDGLSTAFNDMSLSSSAAVPEEEYSDTPQNIIRNPTTSADREQLDPRYRVVSDKDQRKFWRVGRVFMMLWTEPAKTSMGGTRNGTHYSTVWLEQGVYSEIRRFVVMREGYGNSICSPIHTYNGQATLKANLPERHQHTIIYTSDKCPLEYSYVANDDTIVRENLTKDPIKVRREQEGPEGDLGAFSRLNYSKIYTIENYVRVLKIGMVEKDWLSTLNANSYVRPQSQPIQKPTNHKPEKGSKPSSSSGHRKGKETRRPRR</sequence>
<feature type="compositionally biased region" description="Basic and acidic residues" evidence="1">
    <location>
        <begin position="12"/>
        <end position="29"/>
    </location>
</feature>
<reference evidence="3 4" key="1">
    <citation type="journal article" date="2013" name="BMC Genomics">
        <title>Genomics-driven discovery of the pneumocandin biosynthetic gene cluster in the fungus Glarea lozoyensis.</title>
        <authorList>
            <person name="Chen L."/>
            <person name="Yue Q."/>
            <person name="Zhang X."/>
            <person name="Xiang M."/>
            <person name="Wang C."/>
            <person name="Li S."/>
            <person name="Che Y."/>
            <person name="Ortiz-Lopez F.J."/>
            <person name="Bills G.F."/>
            <person name="Liu X."/>
            <person name="An Z."/>
        </authorList>
    </citation>
    <scope>NUCLEOTIDE SEQUENCE [LARGE SCALE GENOMIC DNA]</scope>
    <source>
        <strain evidence="4">ATCC 20868 / MF5171</strain>
    </source>
</reference>